<dbReference type="Proteomes" id="UP000011863">
    <property type="component" value="Chromosome"/>
</dbReference>
<accession>A0A6C7E120</accession>
<evidence type="ECO:0008006" key="5">
    <source>
        <dbReference type="Google" id="ProtNLM"/>
    </source>
</evidence>
<keyword evidence="4" id="KW-1185">Reference proteome</keyword>
<dbReference type="SUPFAM" id="SSF50969">
    <property type="entry name" value="YVTN repeat-like/Quinoprotein amine dehydrogenase"/>
    <property type="match status" value="1"/>
</dbReference>
<dbReference type="RefSeq" id="WP_015439881.1">
    <property type="nucleotide sequence ID" value="NC_020520.1"/>
</dbReference>
<gene>
    <name evidence="3" type="ORF">YM304_03190</name>
</gene>
<sequence>MELLRPTIALITTLSLAACAGSDGAGPDGTSDAGPSTDAPATTTETTDAASTTTAPTTPATTDPATTIPPTTVVETTTSVAATTTPAPSSTTPDDGGERFDLDAPVPPGELVVAPNDVVALQTDGDLVHLPGALGVDGAGGPVLLVDNPDPREPVDEGTGPNYISDVAGVVDGSLVYADCCEPVSGNVFALAAPLDSRLFAVGSAPTLSPSGARWATANFMALTVVDTTSGEGTGVLLNQQPGAEIRSIIDLDWADDDTLVAVVAAGDDPTSFRTELELFDAATLRSTLTAEVSDLSDLDSTRFAGTTSDGMIAIHVTGPDLSVVRMFDPVTLEEDPAAALDFPPTVTDVEVDSNDRGMLWIDGTTLFHLPSGTFEARPLADDIRHAWFVDTVSASGV</sequence>
<reference evidence="3 4" key="1">
    <citation type="journal article" date="2013" name="Int. J. Syst. Evol. Microbiol.">
        <title>Ilumatobacter nonamiense sp. nov. and Ilumatobacter coccineum sp. nov., isolated from seashore sand.</title>
        <authorList>
            <person name="Matsumoto A."/>
            <person name="Kasai H."/>
            <person name="Matsuo Y."/>
            <person name="Shizuri Y."/>
            <person name="Ichikawa N."/>
            <person name="Fujita N."/>
            <person name="Omura S."/>
            <person name="Takahashi Y."/>
        </authorList>
    </citation>
    <scope>NUCLEOTIDE SEQUENCE [LARGE SCALE GENOMIC DNA]</scope>
    <source>
        <strain evidence="4">NBRC 103263 / KCTC 29153 / YM16-304</strain>
    </source>
</reference>
<protein>
    <recommendedName>
        <fullName evidence="5">Lipoprotein</fullName>
    </recommendedName>
</protein>
<proteinExistence type="predicted"/>
<feature type="signal peptide" evidence="2">
    <location>
        <begin position="1"/>
        <end position="25"/>
    </location>
</feature>
<organism evidence="3 4">
    <name type="scientific">Ilumatobacter coccineus (strain NBRC 103263 / KCTC 29153 / YM16-304)</name>
    <dbReference type="NCBI Taxonomy" id="1313172"/>
    <lineage>
        <taxon>Bacteria</taxon>
        <taxon>Bacillati</taxon>
        <taxon>Actinomycetota</taxon>
        <taxon>Acidimicrobiia</taxon>
        <taxon>Acidimicrobiales</taxon>
        <taxon>Ilumatobacteraceae</taxon>
        <taxon>Ilumatobacter</taxon>
    </lineage>
</organism>
<evidence type="ECO:0000313" key="4">
    <source>
        <dbReference type="Proteomes" id="UP000011863"/>
    </source>
</evidence>
<feature type="compositionally biased region" description="Low complexity" evidence="1">
    <location>
        <begin position="35"/>
        <end position="94"/>
    </location>
</feature>
<evidence type="ECO:0000313" key="3">
    <source>
        <dbReference type="EMBL" id="BAN00633.1"/>
    </source>
</evidence>
<evidence type="ECO:0000256" key="1">
    <source>
        <dbReference type="SAM" id="MobiDB-lite"/>
    </source>
</evidence>
<dbReference type="KEGG" id="aym:YM304_03190"/>
<feature type="region of interest" description="Disordered" evidence="1">
    <location>
        <begin position="22"/>
        <end position="100"/>
    </location>
</feature>
<dbReference type="EMBL" id="AP012057">
    <property type="protein sequence ID" value="BAN00633.1"/>
    <property type="molecule type" value="Genomic_DNA"/>
</dbReference>
<dbReference type="PROSITE" id="PS51257">
    <property type="entry name" value="PROKAR_LIPOPROTEIN"/>
    <property type="match status" value="1"/>
</dbReference>
<keyword evidence="2" id="KW-0732">Signal</keyword>
<name>A0A6C7E120_ILUCY</name>
<dbReference type="InterPro" id="IPR011044">
    <property type="entry name" value="Quino_amine_DH_bsu"/>
</dbReference>
<dbReference type="AlphaFoldDB" id="A0A6C7E120"/>
<evidence type="ECO:0000256" key="2">
    <source>
        <dbReference type="SAM" id="SignalP"/>
    </source>
</evidence>
<feature type="chain" id="PRO_5025473669" description="Lipoprotein" evidence="2">
    <location>
        <begin position="26"/>
        <end position="398"/>
    </location>
</feature>